<name>A0ABW4FTW7_9PSEU</name>
<dbReference type="PANTHER" id="PTHR43194:SF2">
    <property type="entry name" value="PEROXISOMAL MEMBRANE PROTEIN LPX1"/>
    <property type="match status" value="1"/>
</dbReference>
<protein>
    <submittedName>
        <fullName evidence="2">Alpha/beta fold hydrolase</fullName>
    </submittedName>
</protein>
<keyword evidence="2" id="KW-0378">Hydrolase</keyword>
<dbReference type="SUPFAM" id="SSF53474">
    <property type="entry name" value="alpha/beta-Hydrolases"/>
    <property type="match status" value="1"/>
</dbReference>
<gene>
    <name evidence="2" type="ORF">ACFSCY_31405</name>
</gene>
<dbReference type="EMBL" id="JBHUCP010000026">
    <property type="protein sequence ID" value="MFD1533934.1"/>
    <property type="molecule type" value="Genomic_DNA"/>
</dbReference>
<dbReference type="PANTHER" id="PTHR43194">
    <property type="entry name" value="HYDROLASE ALPHA/BETA FOLD FAMILY"/>
    <property type="match status" value="1"/>
</dbReference>
<organism evidence="2 3">
    <name type="scientific">Pseudonocardia aurantiaca</name>
    <dbReference type="NCBI Taxonomy" id="75290"/>
    <lineage>
        <taxon>Bacteria</taxon>
        <taxon>Bacillati</taxon>
        <taxon>Actinomycetota</taxon>
        <taxon>Actinomycetes</taxon>
        <taxon>Pseudonocardiales</taxon>
        <taxon>Pseudonocardiaceae</taxon>
        <taxon>Pseudonocardia</taxon>
    </lineage>
</organism>
<sequence length="197" mass="21750">MRPWCAGCAAHAGRPRRTLVGNSYGGATALDFALMHPDRVRSLVLAGPGIHPMRFEDPFVRRYHQVQAEAVAAGDAEAYVEAFLRYGVDGPHRTPEQAPAVREACRAMAMRTVRNHYASAGAMLTRDAADRLEEITAPTLFVMGELEASDVFRVVADAHDRMPRADRVDLPGAGHMTNMEQPEVFNQVLLDHLRLYA</sequence>
<dbReference type="PRINTS" id="PR00111">
    <property type="entry name" value="ABHYDROLASE"/>
</dbReference>
<dbReference type="PRINTS" id="PR00412">
    <property type="entry name" value="EPOXHYDRLASE"/>
</dbReference>
<evidence type="ECO:0000313" key="3">
    <source>
        <dbReference type="Proteomes" id="UP001597145"/>
    </source>
</evidence>
<keyword evidence="3" id="KW-1185">Reference proteome</keyword>
<reference evidence="3" key="1">
    <citation type="journal article" date="2019" name="Int. J. Syst. Evol. Microbiol.">
        <title>The Global Catalogue of Microorganisms (GCM) 10K type strain sequencing project: providing services to taxonomists for standard genome sequencing and annotation.</title>
        <authorList>
            <consortium name="The Broad Institute Genomics Platform"/>
            <consortium name="The Broad Institute Genome Sequencing Center for Infectious Disease"/>
            <person name="Wu L."/>
            <person name="Ma J."/>
        </authorList>
    </citation>
    <scope>NUCLEOTIDE SEQUENCE [LARGE SCALE GENOMIC DNA]</scope>
    <source>
        <strain evidence="3">JCM 12165</strain>
    </source>
</reference>
<evidence type="ECO:0000259" key="1">
    <source>
        <dbReference type="Pfam" id="PF12697"/>
    </source>
</evidence>
<evidence type="ECO:0000313" key="2">
    <source>
        <dbReference type="EMBL" id="MFD1533934.1"/>
    </source>
</evidence>
<dbReference type="RefSeq" id="WP_343977986.1">
    <property type="nucleotide sequence ID" value="NZ_BAAAJG010000009.1"/>
</dbReference>
<comment type="caution">
    <text evidence="2">The sequence shown here is derived from an EMBL/GenBank/DDBJ whole genome shotgun (WGS) entry which is preliminary data.</text>
</comment>
<feature type="domain" description="AB hydrolase-1" evidence="1">
    <location>
        <begin position="13"/>
        <end position="187"/>
    </location>
</feature>
<dbReference type="Pfam" id="PF12697">
    <property type="entry name" value="Abhydrolase_6"/>
    <property type="match status" value="1"/>
</dbReference>
<dbReference type="InterPro" id="IPR000639">
    <property type="entry name" value="Epox_hydrolase-like"/>
</dbReference>
<dbReference type="InterPro" id="IPR050228">
    <property type="entry name" value="Carboxylesterase_BioH"/>
</dbReference>
<dbReference type="GO" id="GO:0016787">
    <property type="term" value="F:hydrolase activity"/>
    <property type="evidence" value="ECO:0007669"/>
    <property type="project" value="UniProtKB-KW"/>
</dbReference>
<proteinExistence type="predicted"/>
<dbReference type="Gene3D" id="3.40.50.1820">
    <property type="entry name" value="alpha/beta hydrolase"/>
    <property type="match status" value="1"/>
</dbReference>
<dbReference type="InterPro" id="IPR000073">
    <property type="entry name" value="AB_hydrolase_1"/>
</dbReference>
<dbReference type="Proteomes" id="UP001597145">
    <property type="component" value="Unassembled WGS sequence"/>
</dbReference>
<accession>A0ABW4FTW7</accession>
<dbReference type="InterPro" id="IPR029058">
    <property type="entry name" value="AB_hydrolase_fold"/>
</dbReference>